<accession>A0A6J6WTP0</accession>
<organism evidence="2">
    <name type="scientific">freshwater metagenome</name>
    <dbReference type="NCBI Taxonomy" id="449393"/>
    <lineage>
        <taxon>unclassified sequences</taxon>
        <taxon>metagenomes</taxon>
        <taxon>ecological metagenomes</taxon>
    </lineage>
</organism>
<evidence type="ECO:0000313" key="2">
    <source>
        <dbReference type="EMBL" id="CAB4788160.1"/>
    </source>
</evidence>
<feature type="region of interest" description="Disordered" evidence="1">
    <location>
        <begin position="1"/>
        <end position="22"/>
    </location>
</feature>
<sequence>MPATKFRFDANGQATSDGHTVRNPALVGSVTVTFTATPVTPVAGTPPTPIT</sequence>
<dbReference type="EMBL" id="CAFAAI010000016">
    <property type="protein sequence ID" value="CAB4788160.1"/>
    <property type="molecule type" value="Genomic_DNA"/>
</dbReference>
<gene>
    <name evidence="2" type="ORF">UFOPK2992_00203</name>
</gene>
<proteinExistence type="predicted"/>
<reference evidence="2" key="1">
    <citation type="submission" date="2020-05" db="EMBL/GenBank/DDBJ databases">
        <authorList>
            <person name="Chiriac C."/>
            <person name="Salcher M."/>
            <person name="Ghai R."/>
            <person name="Kavagutti S V."/>
        </authorList>
    </citation>
    <scope>NUCLEOTIDE SEQUENCE</scope>
</reference>
<name>A0A6J6WTP0_9ZZZZ</name>
<protein>
    <submittedName>
        <fullName evidence="2">Unannotated protein</fullName>
    </submittedName>
</protein>
<evidence type="ECO:0000256" key="1">
    <source>
        <dbReference type="SAM" id="MobiDB-lite"/>
    </source>
</evidence>
<dbReference type="AlphaFoldDB" id="A0A6J6WTP0"/>